<protein>
    <submittedName>
        <fullName evidence="1">Uncharacterized protein</fullName>
    </submittedName>
</protein>
<gene>
    <name evidence="1" type="ORF">IE53DRAFT_363715</name>
</gene>
<evidence type="ECO:0000313" key="1">
    <source>
        <dbReference type="EMBL" id="PWN48677.1"/>
    </source>
</evidence>
<accession>A0ACD0NS67</accession>
<dbReference type="EMBL" id="KZ820159">
    <property type="protein sequence ID" value="PWN48677.1"/>
    <property type="molecule type" value="Genomic_DNA"/>
</dbReference>
<sequence>MPPRRISLSLLLPIPEEPTEEEGNEGSSNTKETGEEPMDEDTVKKLLNPEDNEKEDEDPNSESNLTDSDEDSRMEGEGPRTCKPTEASKGNQSKTLPMAKEPDFGPDFLPPSPVKDSNSEDEWPSPEEDKGRNKPCSNNYAPNLKNWLLQKRMIRESIKQENRLKEKRREARQHLQTRARDFKEIDRTQEILKEITELLMNKEIEKALKVSTTRSAEYKKKKVEQSAHFYDADPRKYFEKGSQAVMNKMATDLRKYDPKGKNKALSDQEIYRRYLAMTREDEDENDDDNNRDEEEEEQS</sequence>
<name>A0ACD0NS67_9BASI</name>
<keyword evidence="2" id="KW-1185">Reference proteome</keyword>
<organism evidence="1 2">
    <name type="scientific">Violaceomyces palustris</name>
    <dbReference type="NCBI Taxonomy" id="1673888"/>
    <lineage>
        <taxon>Eukaryota</taxon>
        <taxon>Fungi</taxon>
        <taxon>Dikarya</taxon>
        <taxon>Basidiomycota</taxon>
        <taxon>Ustilaginomycotina</taxon>
        <taxon>Ustilaginomycetes</taxon>
        <taxon>Violaceomycetales</taxon>
        <taxon>Violaceomycetaceae</taxon>
        <taxon>Violaceomyces</taxon>
    </lineage>
</organism>
<dbReference type="Proteomes" id="UP000245626">
    <property type="component" value="Unassembled WGS sequence"/>
</dbReference>
<proteinExistence type="predicted"/>
<evidence type="ECO:0000313" key="2">
    <source>
        <dbReference type="Proteomes" id="UP000245626"/>
    </source>
</evidence>
<reference evidence="1 2" key="1">
    <citation type="journal article" date="2018" name="Mol. Biol. Evol.">
        <title>Broad Genomic Sampling Reveals a Smut Pathogenic Ancestry of the Fungal Clade Ustilaginomycotina.</title>
        <authorList>
            <person name="Kijpornyongpan T."/>
            <person name="Mondo S.J."/>
            <person name="Barry K."/>
            <person name="Sandor L."/>
            <person name="Lee J."/>
            <person name="Lipzen A."/>
            <person name="Pangilinan J."/>
            <person name="LaButti K."/>
            <person name="Hainaut M."/>
            <person name="Henrissat B."/>
            <person name="Grigoriev I.V."/>
            <person name="Spatafora J.W."/>
            <person name="Aime M.C."/>
        </authorList>
    </citation>
    <scope>NUCLEOTIDE SEQUENCE [LARGE SCALE GENOMIC DNA]</scope>
    <source>
        <strain evidence="1 2">SA 807</strain>
    </source>
</reference>